<feature type="domain" description="AAA+ ATPase" evidence="6">
    <location>
        <begin position="2316"/>
        <end position="2716"/>
    </location>
</feature>
<dbReference type="InterPro" id="IPR041677">
    <property type="entry name" value="DNA2/NAM7_AAA_11"/>
</dbReference>
<dbReference type="GO" id="GO:0016787">
    <property type="term" value="F:hydrolase activity"/>
    <property type="evidence" value="ECO:0007669"/>
    <property type="project" value="UniProtKB-KW"/>
</dbReference>
<keyword evidence="3" id="KW-0347">Helicase</keyword>
<evidence type="ECO:0000313" key="8">
    <source>
        <dbReference type="Proteomes" id="UP001141552"/>
    </source>
</evidence>
<feature type="region of interest" description="Disordered" evidence="5">
    <location>
        <begin position="2489"/>
        <end position="2521"/>
    </location>
</feature>
<dbReference type="PANTHER" id="PTHR10887">
    <property type="entry name" value="DNA2/NAM7 HELICASE FAMILY"/>
    <property type="match status" value="1"/>
</dbReference>
<dbReference type="InterPro" id="IPR041679">
    <property type="entry name" value="DNA2/NAM7-like_C"/>
</dbReference>
<feature type="region of interest" description="Disordered" evidence="5">
    <location>
        <begin position="2451"/>
        <end position="2473"/>
    </location>
</feature>
<keyword evidence="8" id="KW-1185">Reference proteome</keyword>
<dbReference type="Pfam" id="PF13086">
    <property type="entry name" value="AAA_11"/>
    <property type="match status" value="3"/>
</dbReference>
<dbReference type="Gene3D" id="3.40.50.300">
    <property type="entry name" value="P-loop containing nucleotide triphosphate hydrolases"/>
    <property type="match status" value="6"/>
</dbReference>
<dbReference type="InterPro" id="IPR027417">
    <property type="entry name" value="P-loop_NTPase"/>
</dbReference>
<proteinExistence type="predicted"/>
<dbReference type="InterPro" id="IPR045529">
    <property type="entry name" value="DUF6469"/>
</dbReference>
<comment type="caution">
    <text evidence="7">The sequence shown here is derived from an EMBL/GenBank/DDBJ whole genome shotgun (WGS) entry which is preliminary data.</text>
</comment>
<evidence type="ECO:0000256" key="2">
    <source>
        <dbReference type="ARBA" id="ARBA00022801"/>
    </source>
</evidence>
<keyword evidence="4" id="KW-0067">ATP-binding</keyword>
<dbReference type="Proteomes" id="UP001141552">
    <property type="component" value="Unassembled WGS sequence"/>
</dbReference>
<dbReference type="PANTHER" id="PTHR10887:SF529">
    <property type="entry name" value="P-LOOP NUCLEOSIDE TRIPHOSPHATE HYDROLASE SUPERFAMILY PROTEIN"/>
    <property type="match status" value="1"/>
</dbReference>
<feature type="compositionally biased region" description="Polar residues" evidence="5">
    <location>
        <begin position="2490"/>
        <end position="2502"/>
    </location>
</feature>
<reference evidence="7" key="2">
    <citation type="journal article" date="2023" name="Plants (Basel)">
        <title>Annotation of the Turnera subulata (Passifloraceae) Draft Genome Reveals the S-Locus Evolved after the Divergence of Turneroideae from Passifloroideae in a Stepwise Manner.</title>
        <authorList>
            <person name="Henning P.M."/>
            <person name="Roalson E.H."/>
            <person name="Mir W."/>
            <person name="McCubbin A.G."/>
            <person name="Shore J.S."/>
        </authorList>
    </citation>
    <scope>NUCLEOTIDE SEQUENCE</scope>
    <source>
        <strain evidence="7">F60SS</strain>
    </source>
</reference>
<evidence type="ECO:0000256" key="3">
    <source>
        <dbReference type="ARBA" id="ARBA00022806"/>
    </source>
</evidence>
<name>A0A9Q0JKU9_9ROSI</name>
<dbReference type="FunFam" id="3.40.50.300:FF:000326">
    <property type="entry name" value="P-loop containing nucleoside triphosphate hydrolase"/>
    <property type="match status" value="3"/>
</dbReference>
<dbReference type="SUPFAM" id="SSF52540">
    <property type="entry name" value="P-loop containing nucleoside triphosphate hydrolases"/>
    <property type="match status" value="3"/>
</dbReference>
<dbReference type="GO" id="GO:0004386">
    <property type="term" value="F:helicase activity"/>
    <property type="evidence" value="ECO:0007669"/>
    <property type="project" value="UniProtKB-KW"/>
</dbReference>
<dbReference type="Pfam" id="PF13087">
    <property type="entry name" value="AAA_12"/>
    <property type="match status" value="3"/>
</dbReference>
<organism evidence="7 8">
    <name type="scientific">Turnera subulata</name>
    <dbReference type="NCBI Taxonomy" id="218843"/>
    <lineage>
        <taxon>Eukaryota</taxon>
        <taxon>Viridiplantae</taxon>
        <taxon>Streptophyta</taxon>
        <taxon>Embryophyta</taxon>
        <taxon>Tracheophyta</taxon>
        <taxon>Spermatophyta</taxon>
        <taxon>Magnoliopsida</taxon>
        <taxon>eudicotyledons</taxon>
        <taxon>Gunneridae</taxon>
        <taxon>Pentapetalae</taxon>
        <taxon>rosids</taxon>
        <taxon>fabids</taxon>
        <taxon>Malpighiales</taxon>
        <taxon>Passifloraceae</taxon>
        <taxon>Turnera</taxon>
    </lineage>
</organism>
<dbReference type="GO" id="GO:0005694">
    <property type="term" value="C:chromosome"/>
    <property type="evidence" value="ECO:0007669"/>
    <property type="project" value="UniProtKB-ARBA"/>
</dbReference>
<dbReference type="CDD" id="cd18808">
    <property type="entry name" value="SF1_C_Upf1"/>
    <property type="match status" value="3"/>
</dbReference>
<dbReference type="SMART" id="SM00382">
    <property type="entry name" value="AAA"/>
    <property type="match status" value="3"/>
</dbReference>
<dbReference type="Pfam" id="PF20073">
    <property type="entry name" value="DUF6469"/>
    <property type="match status" value="2"/>
</dbReference>
<dbReference type="OrthoDB" id="6513042at2759"/>
<dbReference type="GO" id="GO:0005524">
    <property type="term" value="F:ATP binding"/>
    <property type="evidence" value="ECO:0007669"/>
    <property type="project" value="UniProtKB-KW"/>
</dbReference>
<feature type="domain" description="AAA+ ATPase" evidence="6">
    <location>
        <begin position="281"/>
        <end position="561"/>
    </location>
</feature>
<evidence type="ECO:0000313" key="7">
    <source>
        <dbReference type="EMBL" id="KAJ4844697.1"/>
    </source>
</evidence>
<keyword evidence="2" id="KW-0378">Hydrolase</keyword>
<evidence type="ECO:0000256" key="5">
    <source>
        <dbReference type="SAM" id="MobiDB-lite"/>
    </source>
</evidence>
<feature type="compositionally biased region" description="Basic and acidic residues" evidence="5">
    <location>
        <begin position="2503"/>
        <end position="2520"/>
    </location>
</feature>
<keyword evidence="1" id="KW-0547">Nucleotide-binding</keyword>
<sequence length="3154" mass="357594">MNTTRVKKVEEKKFKGVAGRGLINSVFSWSMEDLSNNDLYRGRVEKIPETFGSTEHYMKAFIDPLIGEIHEDLCSSMEAVFRSPTCEISHVKRLAHYEPREYLFYEIITVVRESTSSNGYDPVVGDLVALTRERPECINDLKWSEGSHRLAIVLNSRSCNRLVILSSKPIFQEEKPFSIFGKETRTSKMKQNIFAVHLVNLTTNLRIWQALNSELQGNMNVIEKVLRNNFSEGENCIICATTENNDVLSSCLRDISRSVNLNGSQRAAVLSCISTPKCCHRSTVKLIWGPPGTGKTKTISFLLFALFKMKCRTLTCAPTNNALLEVANRVHRLAVELLEYETYGMGDIVLFGNKQRLKMDDDAELLDIFLDHRVAILLKCFNGIHGWKQSLASMIGLLEDPEKQYQLYLAAHRVKEEKTSTSNEEKCNFYSIRKTATGNNLIESSLLKQEMKQKVKDQDVDGPSGNKEITPLTFEEFLRNEFNSIGKRLKSCIENMYTHLPTSFIQLTVVKNMIEVIGLITSLEDLLLSLTASEEGFGDIFKKHELKENRSDNHIKLRNANAELLRMLRLLSTTIPHLDFSDTFKTRKFCLENASLVFCTVSTSTKLHDEKMTPFQFLVIDEAAQLKECESTIPLQLTGLQHTILIGDERQLPAIVKSKISEAAGFGRSLFERLVKLGCESHLLDTQYRMHPSISLFPNKEFYDKKIQDASTVKEASYKRLFLQGDMFGSYSFININHGDEDYDEMRSLKNMVEVAVVAEIVERLHLEFIVSGRKISIGVISPYNAQVSAIQQKLGKFCSDSDSDFSVTIGSVDGFQGGEKDVIIITTVRCNRRGAVGFVSNPQRTNVALTRARYCLWILGNEETLIKSDSIWSELVHDAKARRCFYDADEDKKLAKVITDAMFGIDNLDPLQLSRQLASLSQKKQRLLSSSVILSLSSSASNSHGLPLALAADSLRSRIPLFFSGVKRIPKTFSSVTHYMNSFILPLIEETRADLCSNITMVTQAPSCEIFSFETIRGDKDSVDLVDIDDHEPPVDLIYNFAVKKVNAGDNEEDVYKPETGDLLALTDGKPKHVDDLSWPSGCHILALVRRVHRMENEDYDDIEVLSSKAIEPEQKMLTKKWRRTLFAVYLTNMRTNIRIWKALSLQPGKGNTKILNRVLQTDSDVVDDCPCLSRERQYVDGTTLGADIRAFDLNHAQEAAVLSCLAANDCCHQNPVKVIWGPPGTGKTKTVASLLFALFKRKCKTLTCTPTNIAVLEVATRLLSLVIPKLQNQIYGLGDLILYGNGDRMKISDRDDLLDIFLAYRVDILANCFAGWKVDLNLMICLFENPNKLYNEYLDKELNNDKEDNLKLHGKGFCGCKRFQSNQKMEDDRNSYKFRKQFDVCKRIISQILEQSKLQWKKKLHCQSGNCRKHEREEDEDAVFQNVAVRRLTFKEFFEQKFNGCKDRLNTYIVHLCTHLPTIAIPLKVVRKMNRSLELLELLSEQYSGVCEEVKQVFDESIHKGETVTFLQQTEFSVIRKDCLEILRSLRDTFVLPDVYGRREIRSFCLENALLFFCTASGSAKLYCENISRLQMLIIDEAAQLKECESAIPLQLPGLNHAILIGDECQLPAMVKSKICEKAEFGRSLFGRSVELGIRKHLLNVQYRMHPSISLFPNTQFYGKQILDAPNVKERLYEKVFLQGKMYSSYSFINVTYGHDGVEDGFSQRNMVEVAVVSEIVSKLLQVSASRKQSLSVGVISPYKAQVLAIQYKLGKTCRIDSSSGFSLSVRSVDGFQGGEEDVILISTVRCNSMGLVGFLSSPQRTNVALTRARHCLWIVGNGATLLNSDSVWEKLVIDAKDRGCFHNVEEDESLAEAIAGALIEFGPLDQLLSTDSVLFRKAKWKQYKVSGLIYLLWSVDLLNENGHVVQVLKVWDILPWSGIPNLAKDIDILCGSYSTDDIRCCNFRCIEGNLQVPMTWSVHENDLPKDDIMESLSSQFSSLKLKDQSKALFDRQRRDEHILLAREESDLKAMNTSWVCFAFNHFKPESETMSISYVKKPIAGTSQVNDPIAGRGFVDSVLSWSVDELLNKDLYRGQVEKIPETFASAEHYMKAFIDPLLEETHAELSSTMETVPRSPTREILYIRRTKKFALPRDFFYTITMRRTKGAYEPVIGDLITLTCVRPKCIDDLKGPQGSYLVGFVLGVREMHTYKVSILSSRPIFPEDVLTSEGERLRIIEQDKQRRQTMFGVYLMNLTTNLRIWRALNSQLEGKNMNIITTVLQNNFSEPENCTICLSRNDSDVLSLSRSVSLNDSQEAAVLSCIDTPKCSHHNTVKLIWGPPGTGKTKTTSVLLYTLFKVRCRTLTCAPTNNAVLEVATRVFRLSAGLLKYKTYGMGDIVLFGSKQRLKMDENEDLLDIFLDHRVDVLEDCFNPLNGWKQSLASMICLLEDPEKQYRLYLEAGTGKEDRGENLSAEEENKDQNKDKKSDSIRNKVLKKALKKAMTRNAQSNIQGQSQLKQKEKEDEDTPSKNKEPPKLTYDQFFRKNFSVLAERLKFCIENLYTHLPTSAIPLAVVKKMVRGLALLRSFEDLLVTVSVAVEGLKQILEDNEYSRDGVDHKHIKLRNEKAEFLDALRLLPPTFDVPFNLKMFCLKHARLLFCTASRSAKLHVEGMIPFQFLVIDEAAQLKECESTIPLQLPGLHRAILIGDEQQLPAMVHSKISEEAGFGRSLFERLVKLGCNRHLLDTQYRMHPSISSFPNREFYDKRILDGLLVKEARYRRSFLKGDMYGSYSFINIAYGKEELDELKSLKNTVEAAVVVDIVERLYKDFIRSKKEISIGVISPYNAQVRVLQEKLEKYNSESNSNFSVKIGSVDGFQGGEKDVIILTTVRCNANGAVGFVSNRQRSNVALTRARHCLWILGNEETLVRSRTVWKKLVHDAKSRRCFYNAEEDNSLAKAITDAVIEIGDFDILLQKDSILFKKARWMVCFSDDFLGSMARLEVGIQKEVFSLLVKLTDGWRQSQNKRRGQIVHHGPSSQLLEQCLVRGKLYLAWTVEVLSENSFHLQGLKVLDILPLSDLPKLANAIDAMFKNYSEAHMNRCIHKSMEGNLVIPMRWPMKCNRIGECSSSSKADAVELSKQLASLSVKDERKNPSAKTCKYVISFNSSN</sequence>
<dbReference type="InterPro" id="IPR003593">
    <property type="entry name" value="AAA+_ATPase"/>
</dbReference>
<dbReference type="InterPro" id="IPR047187">
    <property type="entry name" value="SF1_C_Upf1"/>
</dbReference>
<feature type="compositionally biased region" description="Basic and acidic residues" evidence="5">
    <location>
        <begin position="2464"/>
        <end position="2473"/>
    </location>
</feature>
<feature type="domain" description="AAA+ ATPase" evidence="6">
    <location>
        <begin position="1215"/>
        <end position="1330"/>
    </location>
</feature>
<dbReference type="EMBL" id="JAKUCV010001889">
    <property type="protein sequence ID" value="KAJ4844697.1"/>
    <property type="molecule type" value="Genomic_DNA"/>
</dbReference>
<protein>
    <recommendedName>
        <fullName evidence="6">AAA+ ATPase domain-containing protein</fullName>
    </recommendedName>
</protein>
<evidence type="ECO:0000256" key="1">
    <source>
        <dbReference type="ARBA" id="ARBA00022741"/>
    </source>
</evidence>
<dbReference type="InterPro" id="IPR045055">
    <property type="entry name" value="DNA2/NAM7-like"/>
</dbReference>
<reference evidence="7" key="1">
    <citation type="submission" date="2022-02" db="EMBL/GenBank/DDBJ databases">
        <authorList>
            <person name="Henning P.M."/>
            <person name="McCubbin A.G."/>
            <person name="Shore J.S."/>
        </authorList>
    </citation>
    <scope>NUCLEOTIDE SEQUENCE</scope>
    <source>
        <strain evidence="7">F60SS</strain>
        <tissue evidence="7">Leaves</tissue>
    </source>
</reference>
<evidence type="ECO:0000256" key="4">
    <source>
        <dbReference type="ARBA" id="ARBA00022840"/>
    </source>
</evidence>
<accession>A0A9Q0JKU9</accession>
<gene>
    <name evidence="7" type="ORF">Tsubulata_020673</name>
</gene>
<evidence type="ECO:0000259" key="6">
    <source>
        <dbReference type="SMART" id="SM00382"/>
    </source>
</evidence>